<dbReference type="GO" id="GO:0003993">
    <property type="term" value="F:acid phosphatase activity"/>
    <property type="evidence" value="ECO:0007669"/>
    <property type="project" value="InterPro"/>
</dbReference>
<accession>A5N8V9</accession>
<dbReference type="SUPFAM" id="SSF49363">
    <property type="entry name" value="Purple acid phosphatase, N-terminal domain"/>
    <property type="match status" value="1"/>
</dbReference>
<evidence type="ECO:0000313" key="3">
    <source>
        <dbReference type="EMBL" id="EDK33740.1"/>
    </source>
</evidence>
<dbReference type="Proteomes" id="UP000002411">
    <property type="component" value="Chromosome"/>
</dbReference>
<keyword evidence="4" id="KW-1185">Reference proteome</keyword>
<proteinExistence type="predicted"/>
<gene>
    <name evidence="3" type="ordered locus">CKL_1698</name>
</gene>
<name>A5N8V9_CLOK5</name>
<dbReference type="HOGENOM" id="CLU_1871819_0_0_9"/>
<dbReference type="GO" id="GO:0046872">
    <property type="term" value="F:metal ion binding"/>
    <property type="evidence" value="ECO:0007669"/>
    <property type="project" value="InterPro"/>
</dbReference>
<dbReference type="InterPro" id="IPR015914">
    <property type="entry name" value="PAPs_N"/>
</dbReference>
<dbReference type="Gene3D" id="2.60.40.380">
    <property type="entry name" value="Purple acid phosphatase-like, N-terminal"/>
    <property type="match status" value="1"/>
</dbReference>
<protein>
    <recommendedName>
        <fullName evidence="2">Purple acid phosphatase N-terminal domain-containing protein</fullName>
    </recommendedName>
</protein>
<feature type="signal peptide" evidence="1">
    <location>
        <begin position="1"/>
        <end position="30"/>
    </location>
</feature>
<evidence type="ECO:0000256" key="1">
    <source>
        <dbReference type="SAM" id="SignalP"/>
    </source>
</evidence>
<dbReference type="Pfam" id="PF16656">
    <property type="entry name" value="Pur_ac_phosph_N"/>
    <property type="match status" value="1"/>
</dbReference>
<feature type="domain" description="Purple acid phosphatase N-terminal" evidence="2">
    <location>
        <begin position="54"/>
        <end position="135"/>
    </location>
</feature>
<dbReference type="InterPro" id="IPR008963">
    <property type="entry name" value="Purple_acid_Pase-like_N"/>
</dbReference>
<evidence type="ECO:0000313" key="4">
    <source>
        <dbReference type="Proteomes" id="UP000002411"/>
    </source>
</evidence>
<dbReference type="KEGG" id="ckl:CKL_1698"/>
<dbReference type="EMBL" id="CP000673">
    <property type="protein sequence ID" value="EDK33740.1"/>
    <property type="molecule type" value="Genomic_DNA"/>
</dbReference>
<dbReference type="STRING" id="431943.CKL_1698"/>
<dbReference type="RefSeq" id="WP_012102094.1">
    <property type="nucleotide sequence ID" value="NC_009706.1"/>
</dbReference>
<feature type="chain" id="PRO_5002686933" description="Purple acid phosphatase N-terminal domain-containing protein" evidence="1">
    <location>
        <begin position="31"/>
        <end position="136"/>
    </location>
</feature>
<sequence>MKQYAEKIALFFLCFSFILSSLIIPIPVSAETTTTQSISIDKTTASADDTIKDVTFAPGKDQSQLNFTWYSKSTSETQVQVALKSDMSGSEFPVDKAQTFNGEKSNGNDRYTSNKVTVTGLKQGVEYVYRVGDGTN</sequence>
<organism evidence="3 4">
    <name type="scientific">Clostridium kluyveri (strain ATCC 8527 / DSM 555 / NBRC 12016 / NCIMB 10680 / K1)</name>
    <dbReference type="NCBI Taxonomy" id="431943"/>
    <lineage>
        <taxon>Bacteria</taxon>
        <taxon>Bacillati</taxon>
        <taxon>Bacillota</taxon>
        <taxon>Clostridia</taxon>
        <taxon>Eubacteriales</taxon>
        <taxon>Clostridiaceae</taxon>
        <taxon>Clostridium</taxon>
    </lineage>
</organism>
<keyword evidence="1" id="KW-0732">Signal</keyword>
<reference evidence="3 4" key="1">
    <citation type="journal article" date="2008" name="Proc. Natl. Acad. Sci. U.S.A.">
        <title>The genome of Clostridium kluyveri, a strict anaerobe with unique metabolic features.</title>
        <authorList>
            <person name="Seedorf H."/>
            <person name="Fricke W.F."/>
            <person name="Veith B."/>
            <person name="Brueggemann H."/>
            <person name="Liesegang H."/>
            <person name="Strittmatter A."/>
            <person name="Miethke M."/>
            <person name="Buckel W."/>
            <person name="Hinderberger J."/>
            <person name="Li F."/>
            <person name="Hagemeier C."/>
            <person name="Thauer R.K."/>
            <person name="Gottschalk G."/>
        </authorList>
    </citation>
    <scope>NUCLEOTIDE SEQUENCE [LARGE SCALE GENOMIC DNA]</scope>
    <source>
        <strain evidence="4">ATCC 8527 / DSM 555 / NCIMB 10680</strain>
    </source>
</reference>
<dbReference type="eggNOG" id="COG1409">
    <property type="taxonomic scope" value="Bacteria"/>
</dbReference>
<dbReference type="AlphaFoldDB" id="A5N8V9"/>
<evidence type="ECO:0000259" key="2">
    <source>
        <dbReference type="Pfam" id="PF16656"/>
    </source>
</evidence>